<dbReference type="PANTHER" id="PTHR33408">
    <property type="entry name" value="TRANSPOSASE"/>
    <property type="match status" value="1"/>
</dbReference>
<accession>A0A1C7E8P7</accession>
<evidence type="ECO:0000313" key="3">
    <source>
        <dbReference type="Proteomes" id="UP000092650"/>
    </source>
</evidence>
<dbReference type="InterPro" id="IPR008490">
    <property type="entry name" value="Transposase_InsH_N"/>
</dbReference>
<proteinExistence type="predicted"/>
<evidence type="ECO:0000259" key="1">
    <source>
        <dbReference type="Pfam" id="PF05598"/>
    </source>
</evidence>
<dbReference type="AlphaFoldDB" id="A0A1C7E8P7"/>
<dbReference type="PANTHER" id="PTHR33408:SF2">
    <property type="entry name" value="TRANSPOSASE DDE DOMAIN-CONTAINING PROTEIN"/>
    <property type="match status" value="1"/>
</dbReference>
<dbReference type="RefSeq" id="WP_068869799.1">
    <property type="nucleotide sequence ID" value="NZ_CP016539.2"/>
</dbReference>
<dbReference type="Pfam" id="PF05598">
    <property type="entry name" value="DUF772"/>
    <property type="match status" value="1"/>
</dbReference>
<sequence>MCNPKITSSNYNTEQATFPLALEEGTGVPLHQKASPTFIPYNNQQGFAIFDIQDLVPANHVARVIDEMVELMDDELFFAHSKGGGRSSFHPKMMTKVILYAYSKKIYSSRGIEETLTEHIPSIWLAAGQQPDHRTINRFRSDHLKTMMDSLFEQMIHQLIEQKGQSSP</sequence>
<name>A0A1C7E8P7_9BACL</name>
<feature type="domain" description="Transposase InsH N-terminal" evidence="1">
    <location>
        <begin position="51"/>
        <end position="141"/>
    </location>
</feature>
<dbReference type="EMBL" id="CP016539">
    <property type="protein sequence ID" value="ANU20061.1"/>
    <property type="molecule type" value="Genomic_DNA"/>
</dbReference>
<dbReference type="KEGG" id="ppla:BBI15_07460"/>
<gene>
    <name evidence="2" type="ORF">BBI15_07460</name>
</gene>
<dbReference type="Proteomes" id="UP000092650">
    <property type="component" value="Chromosome"/>
</dbReference>
<organism evidence="2 3">
    <name type="scientific">Planococcus plakortidis</name>
    <dbReference type="NCBI Taxonomy" id="1038856"/>
    <lineage>
        <taxon>Bacteria</taxon>
        <taxon>Bacillati</taxon>
        <taxon>Bacillota</taxon>
        <taxon>Bacilli</taxon>
        <taxon>Bacillales</taxon>
        <taxon>Caryophanaceae</taxon>
        <taxon>Planococcus</taxon>
    </lineage>
</organism>
<protein>
    <recommendedName>
        <fullName evidence="1">Transposase InsH N-terminal domain-containing protein</fullName>
    </recommendedName>
</protein>
<reference evidence="2" key="1">
    <citation type="submission" date="2016-10" db="EMBL/GenBank/DDBJ databases">
        <authorList>
            <person name="See-Too W.S."/>
        </authorList>
    </citation>
    <scope>NUCLEOTIDE SEQUENCE [LARGE SCALE GENOMIC DNA]</scope>
    <source>
        <strain evidence="2">DSM 23997</strain>
    </source>
</reference>
<keyword evidence="3" id="KW-1185">Reference proteome</keyword>
<evidence type="ECO:0000313" key="2">
    <source>
        <dbReference type="EMBL" id="ANU20061.1"/>
    </source>
</evidence>
<dbReference type="OrthoDB" id="2444208at2"/>